<evidence type="ECO:0000256" key="1">
    <source>
        <dbReference type="SAM" id="Phobius"/>
    </source>
</evidence>
<feature type="transmembrane region" description="Helical" evidence="1">
    <location>
        <begin position="92"/>
        <end position="114"/>
    </location>
</feature>
<evidence type="ECO:0000313" key="3">
    <source>
        <dbReference type="Proteomes" id="UP000325395"/>
    </source>
</evidence>
<reference evidence="2 3" key="1">
    <citation type="submission" date="2019-04" db="EMBL/GenBank/DDBJ databases">
        <authorList>
            <consortium name="DOE Joint Genome Institute"/>
            <person name="Mondo S."/>
            <person name="Kjaerbolling I."/>
            <person name="Vesth T."/>
            <person name="Frisvad J.C."/>
            <person name="Nybo J.L."/>
            <person name="Theobald S."/>
            <person name="Kildgaard S."/>
            <person name="Isbrandt T."/>
            <person name="Kuo A."/>
            <person name="Sato A."/>
            <person name="Lyhne E.K."/>
            <person name="Kogle M.E."/>
            <person name="Wiebenga A."/>
            <person name="Kun R.S."/>
            <person name="Lubbers R.J."/>
            <person name="Makela M.R."/>
            <person name="Barry K."/>
            <person name="Chovatia M."/>
            <person name="Clum A."/>
            <person name="Daum C."/>
            <person name="Haridas S."/>
            <person name="He G."/>
            <person name="LaButti K."/>
            <person name="Lipzen A."/>
            <person name="Riley R."/>
            <person name="Salamov A."/>
            <person name="Simmons B.A."/>
            <person name="Magnuson J.K."/>
            <person name="Henrissat B."/>
            <person name="Mortensen U.H."/>
            <person name="Larsen T.O."/>
            <person name="Devries R.P."/>
            <person name="Grigoriev I.V."/>
            <person name="Machida M."/>
            <person name="Baker S.E."/>
            <person name="Andersen M.R."/>
            <person name="Cantor M.N."/>
            <person name="Hua S.X."/>
        </authorList>
    </citation>
    <scope>NUCLEOTIDE SEQUENCE [LARGE SCALE GENOMIC DNA]</scope>
    <source>
        <strain evidence="2 3">CBS 117616</strain>
    </source>
</reference>
<accession>A0ABQ6WLR7</accession>
<dbReference type="EMBL" id="ML735730">
    <property type="protein sequence ID" value="KAE8418065.1"/>
    <property type="molecule type" value="Genomic_DNA"/>
</dbReference>
<protein>
    <submittedName>
        <fullName evidence="2">Uncharacterized protein</fullName>
    </submittedName>
</protein>
<gene>
    <name evidence="2" type="ORF">BDV36DRAFT_166196</name>
</gene>
<keyword evidence="1" id="KW-0472">Membrane</keyword>
<sequence>MGSKSGLHTKAADRPYVSPPTGRLRAFQNIIALRYRIPILSHTTGWLGYHCCVVGLRIVLLADNDRLRVGTPVDMVYCALLMRFKFVTLARLIGIALVPNVISLSLCFSIVLSFQPESLWLIEGKAWHGATQLTVSLTTVLPIGTKSV</sequence>
<name>A0ABQ6WLR7_9EURO</name>
<keyword evidence="3" id="KW-1185">Reference proteome</keyword>
<keyword evidence="1" id="KW-1133">Transmembrane helix</keyword>
<dbReference type="Proteomes" id="UP000325395">
    <property type="component" value="Unassembled WGS sequence"/>
</dbReference>
<evidence type="ECO:0000313" key="2">
    <source>
        <dbReference type="EMBL" id="KAE8418065.1"/>
    </source>
</evidence>
<organism evidence="2 3">
    <name type="scientific">Aspergillus pseudocaelatus</name>
    <dbReference type="NCBI Taxonomy" id="1825620"/>
    <lineage>
        <taxon>Eukaryota</taxon>
        <taxon>Fungi</taxon>
        <taxon>Dikarya</taxon>
        <taxon>Ascomycota</taxon>
        <taxon>Pezizomycotina</taxon>
        <taxon>Eurotiomycetes</taxon>
        <taxon>Eurotiomycetidae</taxon>
        <taxon>Eurotiales</taxon>
        <taxon>Aspergillaceae</taxon>
        <taxon>Aspergillus</taxon>
        <taxon>Aspergillus subgen. Circumdati</taxon>
    </lineage>
</organism>
<proteinExistence type="predicted"/>
<keyword evidence="1" id="KW-0812">Transmembrane</keyword>